<dbReference type="RefSeq" id="XP_062655885.1">
    <property type="nucleotide sequence ID" value="XM_062806845.1"/>
</dbReference>
<keyword evidence="3" id="KW-1185">Reference proteome</keyword>
<keyword evidence="1" id="KW-0732">Signal</keyword>
<protein>
    <submittedName>
        <fullName evidence="2">Uncharacterized protein</fullName>
    </submittedName>
</protein>
<evidence type="ECO:0000313" key="3">
    <source>
        <dbReference type="Proteomes" id="UP001278766"/>
    </source>
</evidence>
<feature type="chain" id="PRO_5042049594" evidence="1">
    <location>
        <begin position="22"/>
        <end position="99"/>
    </location>
</feature>
<dbReference type="Proteomes" id="UP001278766">
    <property type="component" value="Unassembled WGS sequence"/>
</dbReference>
<dbReference type="GeneID" id="87843793"/>
<comment type="caution">
    <text evidence="2">The sequence shown here is derived from an EMBL/GenBank/DDBJ whole genome shotgun (WGS) entry which is preliminary data.</text>
</comment>
<reference evidence="2" key="2">
    <citation type="submission" date="2023-06" db="EMBL/GenBank/DDBJ databases">
        <authorList>
            <consortium name="Lawrence Berkeley National Laboratory"/>
            <person name="Haridas S."/>
            <person name="Hensen N."/>
            <person name="Bonometti L."/>
            <person name="Westerberg I."/>
            <person name="Brannstrom I.O."/>
            <person name="Guillou S."/>
            <person name="Cros-Aarteil S."/>
            <person name="Calhoun S."/>
            <person name="Kuo A."/>
            <person name="Mondo S."/>
            <person name="Pangilinan J."/>
            <person name="Riley R."/>
            <person name="Labutti K."/>
            <person name="Andreopoulos B."/>
            <person name="Lipzen A."/>
            <person name="Chen C."/>
            <person name="Yanf M."/>
            <person name="Daum C."/>
            <person name="Ng V."/>
            <person name="Clum A."/>
            <person name="Steindorff A."/>
            <person name="Ohm R."/>
            <person name="Martin F."/>
            <person name="Silar P."/>
            <person name="Natvig D."/>
            <person name="Lalanne C."/>
            <person name="Gautier V."/>
            <person name="Ament-Velasquez S.L."/>
            <person name="Kruys A."/>
            <person name="Hutchinson M.I."/>
            <person name="Powell A.J."/>
            <person name="Barry K."/>
            <person name="Miller A.N."/>
            <person name="Grigoriev I.V."/>
            <person name="Debuchy R."/>
            <person name="Gladieux P."/>
            <person name="Thoren M.H."/>
            <person name="Johannesson H."/>
        </authorList>
    </citation>
    <scope>NUCLEOTIDE SEQUENCE</scope>
    <source>
        <strain evidence="2">CBS 168.71</strain>
    </source>
</reference>
<dbReference type="AlphaFoldDB" id="A0AAE0HB74"/>
<feature type="signal peptide" evidence="1">
    <location>
        <begin position="1"/>
        <end position="21"/>
    </location>
</feature>
<gene>
    <name evidence="2" type="ORF">B0H64DRAFT_445310</name>
</gene>
<proteinExistence type="predicted"/>
<reference evidence="2" key="1">
    <citation type="journal article" date="2023" name="Mol. Phylogenet. Evol.">
        <title>Genome-scale phylogeny and comparative genomics of the fungal order Sordariales.</title>
        <authorList>
            <person name="Hensen N."/>
            <person name="Bonometti L."/>
            <person name="Westerberg I."/>
            <person name="Brannstrom I.O."/>
            <person name="Guillou S."/>
            <person name="Cros-Aarteil S."/>
            <person name="Calhoun S."/>
            <person name="Haridas S."/>
            <person name="Kuo A."/>
            <person name="Mondo S."/>
            <person name="Pangilinan J."/>
            <person name="Riley R."/>
            <person name="LaButti K."/>
            <person name="Andreopoulos B."/>
            <person name="Lipzen A."/>
            <person name="Chen C."/>
            <person name="Yan M."/>
            <person name="Daum C."/>
            <person name="Ng V."/>
            <person name="Clum A."/>
            <person name="Steindorff A."/>
            <person name="Ohm R.A."/>
            <person name="Martin F."/>
            <person name="Silar P."/>
            <person name="Natvig D.O."/>
            <person name="Lalanne C."/>
            <person name="Gautier V."/>
            <person name="Ament-Velasquez S.L."/>
            <person name="Kruys A."/>
            <person name="Hutchinson M.I."/>
            <person name="Powell A.J."/>
            <person name="Barry K."/>
            <person name="Miller A.N."/>
            <person name="Grigoriev I.V."/>
            <person name="Debuchy R."/>
            <person name="Gladieux P."/>
            <person name="Hiltunen Thoren M."/>
            <person name="Johannesson H."/>
        </authorList>
    </citation>
    <scope>NUCLEOTIDE SEQUENCE</scope>
    <source>
        <strain evidence="2">CBS 168.71</strain>
    </source>
</reference>
<name>A0AAE0HB74_9PEZI</name>
<evidence type="ECO:0000256" key="1">
    <source>
        <dbReference type="SAM" id="SignalP"/>
    </source>
</evidence>
<dbReference type="EMBL" id="JAUEPN010000007">
    <property type="protein sequence ID" value="KAK3292371.1"/>
    <property type="molecule type" value="Genomic_DNA"/>
</dbReference>
<dbReference type="PROSITE" id="PS51257">
    <property type="entry name" value="PROKAR_LIPOPROTEIN"/>
    <property type="match status" value="1"/>
</dbReference>
<evidence type="ECO:0000313" key="2">
    <source>
        <dbReference type="EMBL" id="KAK3292371.1"/>
    </source>
</evidence>
<accession>A0AAE0HB74</accession>
<organism evidence="2 3">
    <name type="scientific">Chaetomium fimeti</name>
    <dbReference type="NCBI Taxonomy" id="1854472"/>
    <lineage>
        <taxon>Eukaryota</taxon>
        <taxon>Fungi</taxon>
        <taxon>Dikarya</taxon>
        <taxon>Ascomycota</taxon>
        <taxon>Pezizomycotina</taxon>
        <taxon>Sordariomycetes</taxon>
        <taxon>Sordariomycetidae</taxon>
        <taxon>Sordariales</taxon>
        <taxon>Chaetomiaceae</taxon>
        <taxon>Chaetomium</taxon>
    </lineage>
</organism>
<sequence>MTFRTLSLSITCLAWTGLAACTRPKIDWVPCPADEFDTKLEVHCGNLTVPLDYTGTAESAKGSTIDLQLVKVLAPTQPSRGSIQMNFGGPGSPARRGTV</sequence>